<dbReference type="GO" id="GO:0006171">
    <property type="term" value="P:cAMP biosynthetic process"/>
    <property type="evidence" value="ECO:0007669"/>
    <property type="project" value="TreeGrafter"/>
</dbReference>
<comment type="subcellular location">
    <subcellularLocation>
        <location evidence="1">Cell membrane</location>
        <topology evidence="1">Multi-pass membrane protein</topology>
    </subcellularLocation>
</comment>
<dbReference type="SMART" id="SM00304">
    <property type="entry name" value="HAMP"/>
    <property type="match status" value="1"/>
</dbReference>
<dbReference type="Gene3D" id="6.10.340.10">
    <property type="match status" value="1"/>
</dbReference>
<evidence type="ECO:0000259" key="9">
    <source>
        <dbReference type="PROSITE" id="PS50885"/>
    </source>
</evidence>
<evidence type="ECO:0000313" key="11">
    <source>
        <dbReference type="Proteomes" id="UP001152755"/>
    </source>
</evidence>
<comment type="similarity">
    <text evidence="2">Belongs to the adenylyl cyclase class-3 family.</text>
</comment>
<dbReference type="GO" id="GO:0004016">
    <property type="term" value="F:adenylate cyclase activity"/>
    <property type="evidence" value="ECO:0007669"/>
    <property type="project" value="UniProtKB-ARBA"/>
</dbReference>
<dbReference type="PROSITE" id="PS50125">
    <property type="entry name" value="GUANYLATE_CYCLASE_2"/>
    <property type="match status" value="1"/>
</dbReference>
<name>A0A9X4M024_9ACTN</name>
<dbReference type="SMART" id="SM00044">
    <property type="entry name" value="CYCc"/>
    <property type="match status" value="1"/>
</dbReference>
<proteinExistence type="inferred from homology"/>
<sequence length="468" mass="48311">MLLTPHAGPAGGSLLTTENIVILGAAVLVGVPGAFLGGALTLGPALAWFSAGVSPNDRQRRSALRIPLRQGAVHILIWTVAAVAFVVANRDAGGNVQVLIAVAAGLGAATTCCMGYLLSERILRPITQSALSGHPASVRRPRMMVRLVAVWTLCTGVPVGAIALIVVARELGWPITSGTPIDVPVLILAVVSLFAGLRGTVLISRSVSDPAHELVAAMGEVERGSIDAAVPVYDTSEVGRLQSGFNTMVRGLAERERLRDLFGRQVGREVARLALESDGLLDGRVQDVAVLFVDLVGSTTMAAAVPPDEMAALLNDFFRIVAETVEGNGGFINKFEGDAALAVFGAPQRVSDAEGSALAAARGLRRALTALDDIDFGIGVSSGQVFAGKIGGEHRYEYTVIGDPVNEAARLTELAKSRSARVLASSVTVASAESAEAAQWVVGGAAVLRGRAEATVLAEPLSAGAELG</sequence>
<dbReference type="AlphaFoldDB" id="A0A9X4M024"/>
<keyword evidence="6 7" id="KW-0472">Membrane</keyword>
<keyword evidence="3" id="KW-1003">Cell membrane</keyword>
<evidence type="ECO:0000256" key="3">
    <source>
        <dbReference type="ARBA" id="ARBA00022475"/>
    </source>
</evidence>
<dbReference type="InterPro" id="IPR050697">
    <property type="entry name" value="Adenylyl/Guanylyl_Cyclase_3/4"/>
</dbReference>
<dbReference type="SUPFAM" id="SSF55073">
    <property type="entry name" value="Nucleotide cyclase"/>
    <property type="match status" value="1"/>
</dbReference>
<dbReference type="InterPro" id="IPR001054">
    <property type="entry name" value="A/G_cyclase"/>
</dbReference>
<dbReference type="CDD" id="cd07302">
    <property type="entry name" value="CHD"/>
    <property type="match status" value="1"/>
</dbReference>
<evidence type="ECO:0000256" key="4">
    <source>
        <dbReference type="ARBA" id="ARBA00022692"/>
    </source>
</evidence>
<keyword evidence="11" id="KW-1185">Reference proteome</keyword>
<dbReference type="GO" id="GO:0035556">
    <property type="term" value="P:intracellular signal transduction"/>
    <property type="evidence" value="ECO:0007669"/>
    <property type="project" value="InterPro"/>
</dbReference>
<dbReference type="SUPFAM" id="SSF158472">
    <property type="entry name" value="HAMP domain-like"/>
    <property type="match status" value="1"/>
</dbReference>
<accession>A0A9X4M024</accession>
<evidence type="ECO:0000256" key="7">
    <source>
        <dbReference type="SAM" id="Phobius"/>
    </source>
</evidence>
<feature type="transmembrane region" description="Helical" evidence="7">
    <location>
        <begin position="147"/>
        <end position="168"/>
    </location>
</feature>
<dbReference type="InterPro" id="IPR003660">
    <property type="entry name" value="HAMP_dom"/>
</dbReference>
<dbReference type="PROSITE" id="PS50885">
    <property type="entry name" value="HAMP"/>
    <property type="match status" value="1"/>
</dbReference>
<dbReference type="Pfam" id="PF00672">
    <property type="entry name" value="HAMP"/>
    <property type="match status" value="1"/>
</dbReference>
<comment type="caution">
    <text evidence="10">The sequence shown here is derived from an EMBL/GenBank/DDBJ whole genome shotgun (WGS) entry which is preliminary data.</text>
</comment>
<dbReference type="EMBL" id="JANRHA010000003">
    <property type="protein sequence ID" value="MDG3014354.1"/>
    <property type="molecule type" value="Genomic_DNA"/>
</dbReference>
<keyword evidence="5 7" id="KW-1133">Transmembrane helix</keyword>
<evidence type="ECO:0000259" key="8">
    <source>
        <dbReference type="PROSITE" id="PS50125"/>
    </source>
</evidence>
<feature type="transmembrane region" description="Helical" evidence="7">
    <location>
        <begin position="71"/>
        <end position="90"/>
    </location>
</feature>
<dbReference type="Pfam" id="PF00211">
    <property type="entry name" value="Guanylate_cyc"/>
    <property type="match status" value="1"/>
</dbReference>
<feature type="transmembrane region" description="Helical" evidence="7">
    <location>
        <begin position="183"/>
        <end position="203"/>
    </location>
</feature>
<dbReference type="CDD" id="cd06225">
    <property type="entry name" value="HAMP"/>
    <property type="match status" value="1"/>
</dbReference>
<evidence type="ECO:0000256" key="6">
    <source>
        <dbReference type="ARBA" id="ARBA00023136"/>
    </source>
</evidence>
<protein>
    <submittedName>
        <fullName evidence="10">Adenylate/guanylate cyclase domain-containing protein</fullName>
    </submittedName>
</protein>
<organism evidence="10 11">
    <name type="scientific">Speluncibacter jeojiensis</name>
    <dbReference type="NCBI Taxonomy" id="2710754"/>
    <lineage>
        <taxon>Bacteria</taxon>
        <taxon>Bacillati</taxon>
        <taxon>Actinomycetota</taxon>
        <taxon>Actinomycetes</taxon>
        <taxon>Mycobacteriales</taxon>
        <taxon>Speluncibacteraceae</taxon>
        <taxon>Speluncibacter</taxon>
    </lineage>
</organism>
<dbReference type="GO" id="GO:0005886">
    <property type="term" value="C:plasma membrane"/>
    <property type="evidence" value="ECO:0007669"/>
    <property type="project" value="UniProtKB-SubCell"/>
</dbReference>
<feature type="transmembrane region" description="Helical" evidence="7">
    <location>
        <begin position="96"/>
        <end position="118"/>
    </location>
</feature>
<dbReference type="Gene3D" id="3.30.70.1230">
    <property type="entry name" value="Nucleotide cyclase"/>
    <property type="match status" value="1"/>
</dbReference>
<dbReference type="Proteomes" id="UP001152755">
    <property type="component" value="Unassembled WGS sequence"/>
</dbReference>
<feature type="transmembrane region" description="Helical" evidence="7">
    <location>
        <begin position="20"/>
        <end position="50"/>
    </location>
</feature>
<evidence type="ECO:0000256" key="1">
    <source>
        <dbReference type="ARBA" id="ARBA00004651"/>
    </source>
</evidence>
<keyword evidence="4 7" id="KW-0812">Transmembrane</keyword>
<dbReference type="PANTHER" id="PTHR43081">
    <property type="entry name" value="ADENYLATE CYCLASE, TERMINAL-DIFFERENTIATION SPECIFIC-RELATED"/>
    <property type="match status" value="1"/>
</dbReference>
<dbReference type="InterPro" id="IPR029787">
    <property type="entry name" value="Nucleotide_cyclase"/>
</dbReference>
<evidence type="ECO:0000256" key="5">
    <source>
        <dbReference type="ARBA" id="ARBA00022989"/>
    </source>
</evidence>
<feature type="domain" description="HAMP" evidence="9">
    <location>
        <begin position="205"/>
        <end position="257"/>
    </location>
</feature>
<evidence type="ECO:0000256" key="2">
    <source>
        <dbReference type="ARBA" id="ARBA00005381"/>
    </source>
</evidence>
<dbReference type="PANTHER" id="PTHR43081:SF17">
    <property type="entry name" value="BLL5647 PROTEIN"/>
    <property type="match status" value="1"/>
</dbReference>
<gene>
    <name evidence="10" type="ORF">NVS88_07260</name>
</gene>
<feature type="domain" description="Guanylate cyclase" evidence="8">
    <location>
        <begin position="289"/>
        <end position="412"/>
    </location>
</feature>
<reference evidence="10" key="1">
    <citation type="submission" date="2022-08" db="EMBL/GenBank/DDBJ databases">
        <title>Genome analysis of Corynebacteriales strain.</title>
        <authorList>
            <person name="Lee S.D."/>
        </authorList>
    </citation>
    <scope>NUCLEOTIDE SEQUENCE</scope>
    <source>
        <strain evidence="10">D3-21</strain>
    </source>
</reference>
<evidence type="ECO:0000313" key="10">
    <source>
        <dbReference type="EMBL" id="MDG3014354.1"/>
    </source>
</evidence>